<accession>A0AAQ4CN68</accession>
<dbReference type="PANTHER" id="PTHR37560:SF2">
    <property type="entry name" value="DUF711 DOMAIN-CONTAINING PROTEIN"/>
    <property type="match status" value="1"/>
</dbReference>
<sequence length="331" mass="37908">MLIRSLTVFVTNYSKIQDNVEKIEKLNEDYIWSKRISLPPTQKDISLSKLVELLPTNSKDIIFSLINLQENDKRINEIKDILKTDDRIYAHILVKSNENLKELSKILTSLEPEEATRFALLFNDDFLVTPYFPTSTANTAYDSFGLSLLYVNEFKNEKIDVVLSKADAIGKQLERKLGIKFLGIDASLSPWMNESVGELIENKSGKIFNISNLWYIAEINRNIFESVWKNRINPIGFSEVMLPVAEDNILRERAKEGSLTLKDLLLMSYVCVAGLDMVGIYSDLTLYENILKSIYYIQYTKRKPYGVRIIPSNGEAVLTKKFGEIPEVKIV</sequence>
<dbReference type="GeneID" id="68864991"/>
<name>A0AAQ4CN68_9CREN</name>
<dbReference type="InterPro" id="IPR014537">
    <property type="entry name" value="UCP027893"/>
</dbReference>
<dbReference type="AlphaFoldDB" id="A0AAQ4CN68"/>
<dbReference type="KEGG" id="scas:SACC_02660"/>
<proteinExistence type="predicted"/>
<dbReference type="PIRSF" id="PIRSF027893">
    <property type="entry name" value="UCP027893"/>
    <property type="match status" value="1"/>
</dbReference>
<dbReference type="Pfam" id="PF05167">
    <property type="entry name" value="DUF711"/>
    <property type="match status" value="1"/>
</dbReference>
<protein>
    <recommendedName>
        <fullName evidence="3">DUF711 family protein</fullName>
    </recommendedName>
</protein>
<organism evidence="1 2">
    <name type="scientific">Saccharolobus caldissimus</name>
    <dbReference type="NCBI Taxonomy" id="1702097"/>
    <lineage>
        <taxon>Archaea</taxon>
        <taxon>Thermoproteota</taxon>
        <taxon>Thermoprotei</taxon>
        <taxon>Sulfolobales</taxon>
        <taxon>Sulfolobaceae</taxon>
        <taxon>Saccharolobus</taxon>
    </lineage>
</organism>
<dbReference type="InterPro" id="IPR007841">
    <property type="entry name" value="UPF0210"/>
</dbReference>
<evidence type="ECO:0000313" key="1">
    <source>
        <dbReference type="EMBL" id="BDB97249.1"/>
    </source>
</evidence>
<gene>
    <name evidence="1" type="ORF">SACC_02660</name>
</gene>
<dbReference type="PANTHER" id="PTHR37560">
    <property type="entry name" value="UPF0210 PROTEIN SPR0218"/>
    <property type="match status" value="1"/>
</dbReference>
<dbReference type="Gene3D" id="3.20.70.20">
    <property type="match status" value="1"/>
</dbReference>
<dbReference type="Proteomes" id="UP001319921">
    <property type="component" value="Chromosome"/>
</dbReference>
<evidence type="ECO:0008006" key="3">
    <source>
        <dbReference type="Google" id="ProtNLM"/>
    </source>
</evidence>
<dbReference type="EMBL" id="AP025226">
    <property type="protein sequence ID" value="BDB97249.1"/>
    <property type="molecule type" value="Genomic_DNA"/>
</dbReference>
<dbReference type="RefSeq" id="WP_229571266.1">
    <property type="nucleotide sequence ID" value="NZ_AP025226.1"/>
</dbReference>
<dbReference type="SUPFAM" id="SSF51998">
    <property type="entry name" value="PFL-like glycyl radical enzymes"/>
    <property type="match status" value="1"/>
</dbReference>
<reference evidence="1 2" key="1">
    <citation type="journal article" date="2022" name="Microbiol. Resour. Announc.">
        <title>Complete Genome Sequence of the Hyperthermophilic and Acidophilic Archaeon Saccharolobus caldissimus Strain HS-3T.</title>
        <authorList>
            <person name="Sakai H.D."/>
            <person name="Kurosawa N."/>
        </authorList>
    </citation>
    <scope>NUCLEOTIDE SEQUENCE [LARGE SCALE GENOMIC DNA]</scope>
    <source>
        <strain evidence="1 2">JCM32116</strain>
    </source>
</reference>
<evidence type="ECO:0000313" key="2">
    <source>
        <dbReference type="Proteomes" id="UP001319921"/>
    </source>
</evidence>
<keyword evidence="2" id="KW-1185">Reference proteome</keyword>